<gene>
    <name evidence="1" type="ORF">FWK35_00030060</name>
</gene>
<proteinExistence type="predicted"/>
<accession>A0A6G0VTB5</accession>
<name>A0A6G0VTB5_APHCR</name>
<organism evidence="1 2">
    <name type="scientific">Aphis craccivora</name>
    <name type="common">Cowpea aphid</name>
    <dbReference type="NCBI Taxonomy" id="307492"/>
    <lineage>
        <taxon>Eukaryota</taxon>
        <taxon>Metazoa</taxon>
        <taxon>Ecdysozoa</taxon>
        <taxon>Arthropoda</taxon>
        <taxon>Hexapoda</taxon>
        <taxon>Insecta</taxon>
        <taxon>Pterygota</taxon>
        <taxon>Neoptera</taxon>
        <taxon>Paraneoptera</taxon>
        <taxon>Hemiptera</taxon>
        <taxon>Sternorrhyncha</taxon>
        <taxon>Aphidomorpha</taxon>
        <taxon>Aphidoidea</taxon>
        <taxon>Aphididae</taxon>
        <taxon>Aphidini</taxon>
        <taxon>Aphis</taxon>
        <taxon>Aphis</taxon>
    </lineage>
</organism>
<keyword evidence="2" id="KW-1185">Reference proteome</keyword>
<sequence>MLELTTVTSFIKSQRIQWLGHIMRIRENEVVRLKLEWKPIGKRPRGRPRKRWIDVVEDLKNPWSRELKGESSR</sequence>
<evidence type="ECO:0000313" key="2">
    <source>
        <dbReference type="Proteomes" id="UP000478052"/>
    </source>
</evidence>
<dbReference type="EMBL" id="VUJU01013116">
    <property type="protein sequence ID" value="KAF0705870.1"/>
    <property type="molecule type" value="Genomic_DNA"/>
</dbReference>
<evidence type="ECO:0000313" key="1">
    <source>
        <dbReference type="EMBL" id="KAF0705870.1"/>
    </source>
</evidence>
<reference evidence="1 2" key="1">
    <citation type="submission" date="2019-08" db="EMBL/GenBank/DDBJ databases">
        <title>Whole genome of Aphis craccivora.</title>
        <authorList>
            <person name="Voronova N.V."/>
            <person name="Shulinski R.S."/>
            <person name="Bandarenka Y.V."/>
            <person name="Zhorov D.G."/>
            <person name="Warner D."/>
        </authorList>
    </citation>
    <scope>NUCLEOTIDE SEQUENCE [LARGE SCALE GENOMIC DNA]</scope>
    <source>
        <strain evidence="1">180601</strain>
        <tissue evidence="1">Whole Body</tissue>
    </source>
</reference>
<protein>
    <submittedName>
        <fullName evidence="1">Uncharacterized protein</fullName>
    </submittedName>
</protein>
<dbReference type="AlphaFoldDB" id="A0A6G0VTB5"/>
<dbReference type="Proteomes" id="UP000478052">
    <property type="component" value="Unassembled WGS sequence"/>
</dbReference>
<dbReference type="OrthoDB" id="6625894at2759"/>
<comment type="caution">
    <text evidence="1">The sequence shown here is derived from an EMBL/GenBank/DDBJ whole genome shotgun (WGS) entry which is preliminary data.</text>
</comment>